<feature type="chain" id="PRO_5045497934" description="HdeA/HdeB family protein" evidence="1">
    <location>
        <begin position="22"/>
        <end position="121"/>
    </location>
</feature>
<dbReference type="EMBL" id="JBHUIY010000019">
    <property type="protein sequence ID" value="MFD2234289.1"/>
    <property type="molecule type" value="Genomic_DNA"/>
</dbReference>
<organism evidence="2 3">
    <name type="scientific">Phaeospirillum tilakii</name>
    <dbReference type="NCBI Taxonomy" id="741673"/>
    <lineage>
        <taxon>Bacteria</taxon>
        <taxon>Pseudomonadati</taxon>
        <taxon>Pseudomonadota</taxon>
        <taxon>Alphaproteobacteria</taxon>
        <taxon>Rhodospirillales</taxon>
        <taxon>Rhodospirillaceae</taxon>
        <taxon>Phaeospirillum</taxon>
    </lineage>
</organism>
<evidence type="ECO:0000256" key="1">
    <source>
        <dbReference type="SAM" id="SignalP"/>
    </source>
</evidence>
<comment type="caution">
    <text evidence="2">The sequence shown here is derived from an EMBL/GenBank/DDBJ whole genome shotgun (WGS) entry which is preliminary data.</text>
</comment>
<keyword evidence="3" id="KW-1185">Reference proteome</keyword>
<evidence type="ECO:0000313" key="2">
    <source>
        <dbReference type="EMBL" id="MFD2234289.1"/>
    </source>
</evidence>
<protein>
    <recommendedName>
        <fullName evidence="4">HdeA/HdeB family protein</fullName>
    </recommendedName>
</protein>
<proteinExistence type="predicted"/>
<keyword evidence="1" id="KW-0732">Signal</keyword>
<feature type="signal peptide" evidence="1">
    <location>
        <begin position="1"/>
        <end position="21"/>
    </location>
</feature>
<gene>
    <name evidence="2" type="ORF">ACFSNB_10785</name>
</gene>
<sequence length="121" mass="13039">MRKILAATLALAILAPVTARADAYVMLGFGTQKCGEYRASDLTDSATRVGLYSWVAGYLSAVNLFTGTAQHRIRDLSGMSQELVFDTLNAFCAAHPDQVLSVGIDEIIKKLPEKAYGQTTP</sequence>
<name>A0ABW5CAH7_9PROT</name>
<reference evidence="3" key="1">
    <citation type="journal article" date="2019" name="Int. J. Syst. Evol. Microbiol.">
        <title>The Global Catalogue of Microorganisms (GCM) 10K type strain sequencing project: providing services to taxonomists for standard genome sequencing and annotation.</title>
        <authorList>
            <consortium name="The Broad Institute Genomics Platform"/>
            <consortium name="The Broad Institute Genome Sequencing Center for Infectious Disease"/>
            <person name="Wu L."/>
            <person name="Ma J."/>
        </authorList>
    </citation>
    <scope>NUCLEOTIDE SEQUENCE [LARGE SCALE GENOMIC DNA]</scope>
    <source>
        <strain evidence="3">KCTC 15012</strain>
    </source>
</reference>
<dbReference type="RefSeq" id="WP_377316359.1">
    <property type="nucleotide sequence ID" value="NZ_JBHUIY010000019.1"/>
</dbReference>
<accession>A0ABW5CAH7</accession>
<evidence type="ECO:0008006" key="4">
    <source>
        <dbReference type="Google" id="ProtNLM"/>
    </source>
</evidence>
<evidence type="ECO:0000313" key="3">
    <source>
        <dbReference type="Proteomes" id="UP001597296"/>
    </source>
</evidence>
<dbReference type="Proteomes" id="UP001597296">
    <property type="component" value="Unassembled WGS sequence"/>
</dbReference>